<feature type="transmembrane region" description="Helical" evidence="2">
    <location>
        <begin position="316"/>
        <end position="339"/>
    </location>
</feature>
<dbReference type="Proteomes" id="UP000278143">
    <property type="component" value="Unassembled WGS sequence"/>
</dbReference>
<evidence type="ECO:0000256" key="3">
    <source>
        <dbReference type="SAM" id="SignalP"/>
    </source>
</evidence>
<protein>
    <submittedName>
        <fullName evidence="4">Uncharacterized protein</fullName>
    </submittedName>
</protein>
<dbReference type="AlphaFoldDB" id="A0A4V1J1S5"/>
<feature type="compositionally biased region" description="Basic residues" evidence="1">
    <location>
        <begin position="134"/>
        <end position="151"/>
    </location>
</feature>
<evidence type="ECO:0000313" key="4">
    <source>
        <dbReference type="EMBL" id="RKP26079.1"/>
    </source>
</evidence>
<feature type="region of interest" description="Disordered" evidence="1">
    <location>
        <begin position="134"/>
        <end position="164"/>
    </location>
</feature>
<accession>A0A4V1J1S5</accession>
<keyword evidence="2" id="KW-0472">Membrane</keyword>
<evidence type="ECO:0000256" key="1">
    <source>
        <dbReference type="SAM" id="MobiDB-lite"/>
    </source>
</evidence>
<sequence>MHWSLAAALTVGPAAVAAAAAAVVTVAVSTGPVSSVSRSNISASMARICSAFLAWLVVVVVVVGGGGVASCVLSREDIDARAPHALAAMPAIHAALIVHVSDASSAVDEGDAAFGASEEAMLVDNAGMATSMRRVGHGRRQQQHIGGRRMVRGNPSRSAVDTGDMDADNGAVVVVVVGALVGCTVPALDVGEAIERADRSGWCMAGPVLTAAAVSAMLVAGRRGGIVLDVETRANEPGADEDVVDVADVAGSSVRRSSIAESPTGIAAPPAFLDTIDGMDERGQQRLRLAEDLRLHLGTREEPGQPNRSVDLLDGLVVLVLVVVVVVVVAAAAAAAAVLTIGGKVEVAMAVDGDDGRSMDVERRRRWLLAPRCSRPPIHATAASMCHTHLL</sequence>
<reference evidence="5" key="1">
    <citation type="journal article" date="2018" name="Nat. Microbiol.">
        <title>Leveraging single-cell genomics to expand the fungal tree of life.</title>
        <authorList>
            <person name="Ahrendt S.R."/>
            <person name="Quandt C.A."/>
            <person name="Ciobanu D."/>
            <person name="Clum A."/>
            <person name="Salamov A."/>
            <person name="Andreopoulos B."/>
            <person name="Cheng J.F."/>
            <person name="Woyke T."/>
            <person name="Pelin A."/>
            <person name="Henrissat B."/>
            <person name="Reynolds N.K."/>
            <person name="Benny G.L."/>
            <person name="Smith M.E."/>
            <person name="James T.Y."/>
            <person name="Grigoriev I.V."/>
        </authorList>
    </citation>
    <scope>NUCLEOTIDE SEQUENCE [LARGE SCALE GENOMIC DNA]</scope>
    <source>
        <strain evidence="5">Benny S71-1</strain>
    </source>
</reference>
<gene>
    <name evidence="4" type="ORF">SYNPS1DRAFT_28210</name>
</gene>
<keyword evidence="2" id="KW-1133">Transmembrane helix</keyword>
<feature type="chain" id="PRO_5020642605" evidence="3">
    <location>
        <begin position="19"/>
        <end position="391"/>
    </location>
</feature>
<evidence type="ECO:0000313" key="5">
    <source>
        <dbReference type="Proteomes" id="UP000278143"/>
    </source>
</evidence>
<feature type="signal peptide" evidence="3">
    <location>
        <begin position="1"/>
        <end position="18"/>
    </location>
</feature>
<keyword evidence="3" id="KW-0732">Signal</keyword>
<name>A0A4V1J1S5_9FUNG</name>
<keyword evidence="2" id="KW-0812">Transmembrane</keyword>
<dbReference type="EMBL" id="KZ989521">
    <property type="protein sequence ID" value="RKP26079.1"/>
    <property type="molecule type" value="Genomic_DNA"/>
</dbReference>
<organism evidence="4 5">
    <name type="scientific">Syncephalis pseudoplumigaleata</name>
    <dbReference type="NCBI Taxonomy" id="1712513"/>
    <lineage>
        <taxon>Eukaryota</taxon>
        <taxon>Fungi</taxon>
        <taxon>Fungi incertae sedis</taxon>
        <taxon>Zoopagomycota</taxon>
        <taxon>Zoopagomycotina</taxon>
        <taxon>Zoopagomycetes</taxon>
        <taxon>Zoopagales</taxon>
        <taxon>Piptocephalidaceae</taxon>
        <taxon>Syncephalis</taxon>
    </lineage>
</organism>
<feature type="transmembrane region" description="Helical" evidence="2">
    <location>
        <begin position="45"/>
        <end position="73"/>
    </location>
</feature>
<keyword evidence="5" id="KW-1185">Reference proteome</keyword>
<evidence type="ECO:0000256" key="2">
    <source>
        <dbReference type="SAM" id="Phobius"/>
    </source>
</evidence>
<proteinExistence type="predicted"/>